<keyword evidence="1" id="KW-0472">Membrane</keyword>
<evidence type="ECO:0000256" key="1">
    <source>
        <dbReference type="SAM" id="Phobius"/>
    </source>
</evidence>
<dbReference type="Proteomes" id="UP000617979">
    <property type="component" value="Unassembled WGS sequence"/>
</dbReference>
<keyword evidence="3" id="KW-1185">Reference proteome</keyword>
<dbReference type="RefSeq" id="WP_188430061.1">
    <property type="nucleotide sequence ID" value="NZ_BMEX01000002.1"/>
</dbReference>
<comment type="caution">
    <text evidence="2">The sequence shown here is derived from an EMBL/GenBank/DDBJ whole genome shotgun (WGS) entry which is preliminary data.</text>
</comment>
<feature type="transmembrane region" description="Helical" evidence="1">
    <location>
        <begin position="25"/>
        <end position="44"/>
    </location>
</feature>
<evidence type="ECO:0000313" key="3">
    <source>
        <dbReference type="Proteomes" id="UP000617979"/>
    </source>
</evidence>
<proteinExistence type="predicted"/>
<dbReference type="EMBL" id="BMEX01000002">
    <property type="protein sequence ID" value="GGA37273.1"/>
    <property type="molecule type" value="Genomic_DNA"/>
</dbReference>
<protein>
    <submittedName>
        <fullName evidence="2">Uncharacterized protein</fullName>
    </submittedName>
</protein>
<sequence>MAIGIFINSAIHSFPTVDQGFGKDLTLFLLLVWVFITASFLRSYSQGVFIHAIWSIRFKVSPSGLERNHLGLGPALVRDRGNN</sequence>
<accession>A0ABQ1G5U8</accession>
<name>A0ABQ1G5U8_9BACL</name>
<organism evidence="2 3">
    <name type="scientific">Kroppenstedtia guangzhouensis</name>
    <dbReference type="NCBI Taxonomy" id="1274356"/>
    <lineage>
        <taxon>Bacteria</taxon>
        <taxon>Bacillati</taxon>
        <taxon>Bacillota</taxon>
        <taxon>Bacilli</taxon>
        <taxon>Bacillales</taxon>
        <taxon>Thermoactinomycetaceae</taxon>
        <taxon>Kroppenstedtia</taxon>
    </lineage>
</organism>
<evidence type="ECO:0000313" key="2">
    <source>
        <dbReference type="EMBL" id="GGA37273.1"/>
    </source>
</evidence>
<gene>
    <name evidence="2" type="ORF">GCM10007416_07740</name>
</gene>
<keyword evidence="1" id="KW-1133">Transmembrane helix</keyword>
<reference evidence="3" key="1">
    <citation type="journal article" date="2019" name="Int. J. Syst. Evol. Microbiol.">
        <title>The Global Catalogue of Microorganisms (GCM) 10K type strain sequencing project: providing services to taxonomists for standard genome sequencing and annotation.</title>
        <authorList>
            <consortium name="The Broad Institute Genomics Platform"/>
            <consortium name="The Broad Institute Genome Sequencing Center for Infectious Disease"/>
            <person name="Wu L."/>
            <person name="Ma J."/>
        </authorList>
    </citation>
    <scope>NUCLEOTIDE SEQUENCE [LARGE SCALE GENOMIC DNA]</scope>
    <source>
        <strain evidence="3">CGMCC 1.12404</strain>
    </source>
</reference>
<keyword evidence="1" id="KW-0812">Transmembrane</keyword>